<keyword evidence="2" id="KW-1185">Reference proteome</keyword>
<dbReference type="RefSeq" id="WP_006004368.1">
    <property type="nucleotide sequence ID" value="NZ_BAET01000012.1"/>
</dbReference>
<evidence type="ECO:0000313" key="1">
    <source>
        <dbReference type="EMBL" id="GAB55357.1"/>
    </source>
</evidence>
<name>H5TAN0_9ALTE</name>
<dbReference type="EMBL" id="BAET01000012">
    <property type="protein sequence ID" value="GAB55357.1"/>
    <property type="molecule type" value="Genomic_DNA"/>
</dbReference>
<organism evidence="1 2">
    <name type="scientific">Glaciecola punicea ACAM 611</name>
    <dbReference type="NCBI Taxonomy" id="1121923"/>
    <lineage>
        <taxon>Bacteria</taxon>
        <taxon>Pseudomonadati</taxon>
        <taxon>Pseudomonadota</taxon>
        <taxon>Gammaproteobacteria</taxon>
        <taxon>Alteromonadales</taxon>
        <taxon>Alteromonadaceae</taxon>
        <taxon>Glaciecola</taxon>
    </lineage>
</organism>
<dbReference type="Pfam" id="PF10679">
    <property type="entry name" value="DUF2491"/>
    <property type="match status" value="1"/>
</dbReference>
<comment type="caution">
    <text evidence="1">The sequence shown here is derived from an EMBL/GenBank/DDBJ whole genome shotgun (WGS) entry which is preliminary data.</text>
</comment>
<sequence>MFNFFKKKPPPVPSINKPEVMGLCVGSSFDIDKLAFQLILEELVISGIADTQLIQGAGRVDLGSSVLLRFYTDDEAWLQVVCEGGELEENIVDVTLFHYYDTLHVNAAEWDDILANKIGAPTYSLEGREYERVWTSIATYHPPVAMQEKTFDDTNDISETDQFVMLFERALSDGSFEQLYLSGEESLNDNNQLERCLVISTGVKLTSTQIRVNG</sequence>
<proteinExistence type="predicted"/>
<evidence type="ECO:0008006" key="3">
    <source>
        <dbReference type="Google" id="ProtNLM"/>
    </source>
</evidence>
<dbReference type="STRING" id="56804.BAE46_06120"/>
<dbReference type="OrthoDB" id="6148994at2"/>
<reference evidence="1 2" key="2">
    <citation type="journal article" date="2017" name="Antonie Van Leeuwenhoek">
        <title>Rhizobium rhizosphaerae sp. nov., a novel species isolated from rice rhizosphere.</title>
        <authorList>
            <person name="Zhao J.J."/>
            <person name="Zhang J."/>
            <person name="Zhang R.J."/>
            <person name="Zhang C.W."/>
            <person name="Yin H.Q."/>
            <person name="Zhang X.X."/>
        </authorList>
    </citation>
    <scope>NUCLEOTIDE SEQUENCE [LARGE SCALE GENOMIC DNA]</scope>
    <source>
        <strain evidence="1 2">ACAM 611</strain>
    </source>
</reference>
<protein>
    <recommendedName>
        <fullName evidence="3">DUF2491 domain-containing protein</fullName>
    </recommendedName>
</protein>
<accession>H5TAN0</accession>
<evidence type="ECO:0000313" key="2">
    <source>
        <dbReference type="Proteomes" id="UP000053586"/>
    </source>
</evidence>
<gene>
    <name evidence="1" type="ORF">GPUN_1233</name>
</gene>
<reference evidence="1 2" key="1">
    <citation type="journal article" date="2012" name="J. Bacteriol.">
        <title>Genome sequence of proteorhodopsin-containing sea ice bacterium Glaciecola punicea ACAM 611T.</title>
        <authorList>
            <person name="Qin Q.-L."/>
            <person name="Xie B.-B."/>
            <person name="Shu Y.-L."/>
            <person name="Rong J.-C."/>
            <person name="Zhao D.-L."/>
            <person name="Zhang X.-Y."/>
            <person name="Chen X.-L."/>
            <person name="Zhou B.-C."/>
            <person name="Zhanga Y.-Z."/>
        </authorList>
    </citation>
    <scope>NUCLEOTIDE SEQUENCE [LARGE SCALE GENOMIC DNA]</scope>
    <source>
        <strain evidence="1 2">ACAM 611</strain>
    </source>
</reference>
<dbReference type="InterPro" id="IPR019621">
    <property type="entry name" value="DUF2491"/>
</dbReference>
<dbReference type="Proteomes" id="UP000053586">
    <property type="component" value="Unassembled WGS sequence"/>
</dbReference>
<dbReference type="eggNOG" id="ENOG502ZAIQ">
    <property type="taxonomic scope" value="Bacteria"/>
</dbReference>
<dbReference type="AlphaFoldDB" id="H5TAN0"/>